<reference evidence="8" key="1">
    <citation type="submission" date="2011-12" db="EMBL/GenBank/DDBJ databases">
        <title>Nucleotide Diversity and Divergence in the Loblolly Pine Gene Space.</title>
        <authorList>
            <person name="Neale D.B."/>
            <person name="Wegrzyn J.L."/>
            <person name="Lee J.M."/>
            <person name="Eckert A.J."/>
            <person name="Liechty J.D."/>
            <person name="Stevens K.A."/>
            <person name="Langley C.H."/>
        </authorList>
    </citation>
    <scope>NUCLEOTIDE SEQUENCE</scope>
    <source>
        <strain evidence="8">13526</strain>
        <tissue evidence="8">Megagametophyte</tissue>
    </source>
</reference>
<evidence type="ECO:0000256" key="2">
    <source>
        <dbReference type="ARBA" id="ARBA00022723"/>
    </source>
</evidence>
<keyword evidence="4" id="KW-0862">Zinc</keyword>
<dbReference type="InterPro" id="IPR051718">
    <property type="entry name" value="ARF_GTPase-activating"/>
</dbReference>
<evidence type="ECO:0000259" key="7">
    <source>
        <dbReference type="PROSITE" id="PS50115"/>
    </source>
</evidence>
<dbReference type="GO" id="GO:0005096">
    <property type="term" value="F:GTPase activator activity"/>
    <property type="evidence" value="ECO:0007669"/>
    <property type="project" value="UniProtKB-KW"/>
</dbReference>
<proteinExistence type="predicted"/>
<dbReference type="FunFam" id="1.10.220.150:FF:000009">
    <property type="entry name" value="stromal membrane-associated protein 1 isoform X1"/>
    <property type="match status" value="1"/>
</dbReference>
<dbReference type="PROSITE" id="PS50115">
    <property type="entry name" value="ARFGAP"/>
    <property type="match status" value="1"/>
</dbReference>
<dbReference type="SUPFAM" id="SSF57863">
    <property type="entry name" value="ArfGap/RecO-like zinc finger"/>
    <property type="match status" value="1"/>
</dbReference>
<protein>
    <recommendedName>
        <fullName evidence="7">Arf-GAP domain-containing protein</fullName>
    </recommendedName>
</protein>
<sequence length="126" mass="14349">RDFRFQQKPMEERKKRHTADDPEAKLRELLKQESNSRCADCGAAKPRYASITLGIFICNRCYGIHRSIGTHITRTKCVGLDNWSAHDVQRMQSIGNAVAAVFWQKNLPNGYIIPTAEASDSVVEKW</sequence>
<dbReference type="AlphaFoldDB" id="H9M983"/>
<feature type="region of interest" description="Disordered" evidence="6">
    <location>
        <begin position="1"/>
        <end position="23"/>
    </location>
</feature>
<dbReference type="GO" id="GO:0005737">
    <property type="term" value="C:cytoplasm"/>
    <property type="evidence" value="ECO:0007669"/>
    <property type="project" value="TreeGrafter"/>
</dbReference>
<dbReference type="Gene3D" id="1.10.220.150">
    <property type="entry name" value="Arf GTPase activating protein"/>
    <property type="match status" value="1"/>
</dbReference>
<evidence type="ECO:0000256" key="6">
    <source>
        <dbReference type="SAM" id="MobiDB-lite"/>
    </source>
</evidence>
<name>H9M983_PINRA</name>
<evidence type="ECO:0000256" key="4">
    <source>
        <dbReference type="ARBA" id="ARBA00022833"/>
    </source>
</evidence>
<dbReference type="InterPro" id="IPR038508">
    <property type="entry name" value="ArfGAP_dom_sf"/>
</dbReference>
<dbReference type="PANTHER" id="PTHR45705">
    <property type="entry name" value="FI20236P1"/>
    <property type="match status" value="1"/>
</dbReference>
<dbReference type="InterPro" id="IPR001164">
    <property type="entry name" value="ArfGAP_dom"/>
</dbReference>
<evidence type="ECO:0000256" key="1">
    <source>
        <dbReference type="ARBA" id="ARBA00022468"/>
    </source>
</evidence>
<keyword evidence="3 5" id="KW-0863">Zinc-finger</keyword>
<dbReference type="SMART" id="SM00105">
    <property type="entry name" value="ArfGap"/>
    <property type="match status" value="1"/>
</dbReference>
<dbReference type="InterPro" id="IPR037278">
    <property type="entry name" value="ARFGAP/RecO"/>
</dbReference>
<feature type="non-terminal residue" evidence="8">
    <location>
        <position position="1"/>
    </location>
</feature>
<gene>
    <name evidence="8" type="ORF">0_8674_02</name>
</gene>
<dbReference type="EMBL" id="JQ261487">
    <property type="protein sequence ID" value="AEW07679.1"/>
    <property type="molecule type" value="Genomic_DNA"/>
</dbReference>
<dbReference type="PANTHER" id="PTHR45705:SF1">
    <property type="entry name" value="FI20236P1"/>
    <property type="match status" value="1"/>
</dbReference>
<feature type="non-terminal residue" evidence="8">
    <location>
        <position position="126"/>
    </location>
</feature>
<evidence type="ECO:0000256" key="3">
    <source>
        <dbReference type="ARBA" id="ARBA00022771"/>
    </source>
</evidence>
<evidence type="ECO:0000256" key="5">
    <source>
        <dbReference type="PROSITE-ProRule" id="PRU00288"/>
    </source>
</evidence>
<evidence type="ECO:0000313" key="8">
    <source>
        <dbReference type="EMBL" id="AEW07679.1"/>
    </source>
</evidence>
<organism evidence="8">
    <name type="scientific">Pinus radiata</name>
    <name type="common">Monterey pine</name>
    <name type="synonym">Pinus insignis</name>
    <dbReference type="NCBI Taxonomy" id="3347"/>
    <lineage>
        <taxon>Eukaryota</taxon>
        <taxon>Viridiplantae</taxon>
        <taxon>Streptophyta</taxon>
        <taxon>Embryophyta</taxon>
        <taxon>Tracheophyta</taxon>
        <taxon>Spermatophyta</taxon>
        <taxon>Pinopsida</taxon>
        <taxon>Pinidae</taxon>
        <taxon>Conifers I</taxon>
        <taxon>Pinales</taxon>
        <taxon>Pinaceae</taxon>
        <taxon>Pinus</taxon>
        <taxon>Pinus subgen. Pinus</taxon>
    </lineage>
</organism>
<accession>H9M983</accession>
<dbReference type="PRINTS" id="PR00405">
    <property type="entry name" value="REVINTRACTNG"/>
</dbReference>
<keyword evidence="2" id="KW-0479">Metal-binding</keyword>
<dbReference type="Pfam" id="PF01412">
    <property type="entry name" value="ArfGap"/>
    <property type="match status" value="1"/>
</dbReference>
<dbReference type="CDD" id="cd08204">
    <property type="entry name" value="ArfGap"/>
    <property type="match status" value="1"/>
</dbReference>
<keyword evidence="1" id="KW-0343">GTPase activation</keyword>
<dbReference type="GO" id="GO:0008270">
    <property type="term" value="F:zinc ion binding"/>
    <property type="evidence" value="ECO:0007669"/>
    <property type="project" value="UniProtKB-KW"/>
</dbReference>
<feature type="domain" description="Arf-GAP" evidence="7">
    <location>
        <begin position="23"/>
        <end position="126"/>
    </location>
</feature>